<dbReference type="Proteomes" id="UP000325577">
    <property type="component" value="Linkage Group LG14"/>
</dbReference>
<evidence type="ECO:0000313" key="3">
    <source>
        <dbReference type="Proteomes" id="UP000325577"/>
    </source>
</evidence>
<dbReference type="OrthoDB" id="611935at2759"/>
<accession>A0A5J5BBS4</accession>
<feature type="compositionally biased region" description="Polar residues" evidence="1">
    <location>
        <begin position="258"/>
        <end position="269"/>
    </location>
</feature>
<sequence>MLVSLPKLHVGVSTPNMNVQMLVNAMHNLSELLLFHCSNDASALNEQNHEALGHTINNLDACKSKKIACMTPTRESMFSQQGISHKLGELPDLHEGASAGRPKVTREAAANSHGQLDCQCMHEEKRNYYKHCKKADKFSDLVSLRDDADSEIDDDMVQAIKKVLNENFHGEEEKQSQTLLYKNLWLEAEAALCSISYRARFNRLKNEMEKCKSYKAKDVSEDTRAVEKLPSSDVSPNPNITHRLTPEAKDSPIPDTSPLDSPISSTTSRNDVEASVMARYQVLKFRGDSSNSANTEGQLPEVVDAAFEGKRNCWPFVGDQSEGGILYVELEPHLEHHTGRTRFDRLRVQMNQMDKCKSHNAKDVLEDTRAVEKLPSSIVLPDSYIAHRLTPEAKDRPIPDTSTLDSPISSTTGYVNDVEASVMVRETAGHLLETNRRVGFWMLNLEPHFEYHTCNRSEDKFGSYVDGSDYETVKELRECVTDGPVIQSCRNTRMGNQLLSGWYDNSSSDWEHVMKDEFLPQN</sequence>
<name>A0A5J5BBS4_9ASTE</name>
<dbReference type="PANTHER" id="PTHR34361:SF2">
    <property type="entry name" value="OS08G0157800 PROTEIN"/>
    <property type="match status" value="1"/>
</dbReference>
<proteinExistence type="predicted"/>
<dbReference type="EMBL" id="CM018037">
    <property type="protein sequence ID" value="KAA8540104.1"/>
    <property type="molecule type" value="Genomic_DNA"/>
</dbReference>
<gene>
    <name evidence="2" type="ORF">F0562_026796</name>
</gene>
<dbReference type="AlphaFoldDB" id="A0A5J5BBS4"/>
<feature type="region of interest" description="Disordered" evidence="1">
    <location>
        <begin position="222"/>
        <end position="271"/>
    </location>
</feature>
<feature type="compositionally biased region" description="Polar residues" evidence="1">
    <location>
        <begin position="232"/>
        <end position="242"/>
    </location>
</feature>
<keyword evidence="3" id="KW-1185">Reference proteome</keyword>
<organism evidence="2 3">
    <name type="scientific">Nyssa sinensis</name>
    <dbReference type="NCBI Taxonomy" id="561372"/>
    <lineage>
        <taxon>Eukaryota</taxon>
        <taxon>Viridiplantae</taxon>
        <taxon>Streptophyta</taxon>
        <taxon>Embryophyta</taxon>
        <taxon>Tracheophyta</taxon>
        <taxon>Spermatophyta</taxon>
        <taxon>Magnoliopsida</taxon>
        <taxon>eudicotyledons</taxon>
        <taxon>Gunneridae</taxon>
        <taxon>Pentapetalae</taxon>
        <taxon>asterids</taxon>
        <taxon>Cornales</taxon>
        <taxon>Nyssaceae</taxon>
        <taxon>Nyssa</taxon>
    </lineage>
</organism>
<reference evidence="2 3" key="1">
    <citation type="submission" date="2019-09" db="EMBL/GenBank/DDBJ databases">
        <title>A chromosome-level genome assembly of the Chinese tupelo Nyssa sinensis.</title>
        <authorList>
            <person name="Yang X."/>
            <person name="Kang M."/>
            <person name="Yang Y."/>
            <person name="Xiong H."/>
            <person name="Wang M."/>
            <person name="Zhang Z."/>
            <person name="Wang Z."/>
            <person name="Wu H."/>
            <person name="Ma T."/>
            <person name="Liu J."/>
            <person name="Xi Z."/>
        </authorList>
    </citation>
    <scope>NUCLEOTIDE SEQUENCE [LARGE SCALE GENOMIC DNA]</scope>
    <source>
        <strain evidence="2">J267</strain>
        <tissue evidence="2">Leaf</tissue>
    </source>
</reference>
<dbReference type="PANTHER" id="PTHR34361">
    <property type="entry name" value="OS08G0157800 PROTEIN"/>
    <property type="match status" value="1"/>
</dbReference>
<evidence type="ECO:0000256" key="1">
    <source>
        <dbReference type="SAM" id="MobiDB-lite"/>
    </source>
</evidence>
<protein>
    <submittedName>
        <fullName evidence="2">Uncharacterized protein</fullName>
    </submittedName>
</protein>
<evidence type="ECO:0000313" key="2">
    <source>
        <dbReference type="EMBL" id="KAA8540104.1"/>
    </source>
</evidence>